<sequence length="90" mass="10296">MDLTTLLVLNSIMKFWMLQKLTCQMKNEGIALGIIKSKDNRTLSEQCIKASIVRRVEVNKIPKKVLYTQVLPHNASRKIQGGYVYMEVKG</sequence>
<organism evidence="1 2">
    <name type="scientific">Viridibacillus arvi</name>
    <dbReference type="NCBI Taxonomy" id="263475"/>
    <lineage>
        <taxon>Bacteria</taxon>
        <taxon>Bacillati</taxon>
        <taxon>Bacillota</taxon>
        <taxon>Bacilli</taxon>
        <taxon>Bacillales</taxon>
        <taxon>Caryophanaceae</taxon>
        <taxon>Viridibacillus</taxon>
    </lineage>
</organism>
<gene>
    <name evidence="1" type="ORF">AMD00_15855</name>
</gene>
<reference evidence="2" key="1">
    <citation type="submission" date="2015-08" db="EMBL/GenBank/DDBJ databases">
        <title>Fjat-10028 dsm 16317.</title>
        <authorList>
            <person name="Liu B."/>
            <person name="Wang J."/>
            <person name="Zhu Y."/>
            <person name="Liu G."/>
            <person name="Chen Q."/>
            <person name="Chen Z."/>
            <person name="Lan J."/>
            <person name="Che J."/>
            <person name="Ge C."/>
            <person name="Shi H."/>
            <person name="Pan Z."/>
            <person name="Liu X."/>
        </authorList>
    </citation>
    <scope>NUCLEOTIDE SEQUENCE [LARGE SCALE GENOMIC DNA]</scope>
    <source>
        <strain evidence="2">DSM 16317</strain>
    </source>
</reference>
<keyword evidence="2" id="KW-1185">Reference proteome</keyword>
<name>A0A0M0LGF4_9BACL</name>
<evidence type="ECO:0000313" key="1">
    <source>
        <dbReference type="EMBL" id="KOO49793.1"/>
    </source>
</evidence>
<comment type="caution">
    <text evidence="1">The sequence shown here is derived from an EMBL/GenBank/DDBJ whole genome shotgun (WGS) entry which is preliminary data.</text>
</comment>
<proteinExistence type="predicted"/>
<dbReference type="AlphaFoldDB" id="A0A0M0LGF4"/>
<dbReference type="STRING" id="263475.AMD00_15855"/>
<protein>
    <submittedName>
        <fullName evidence="1">Uncharacterized protein</fullName>
    </submittedName>
</protein>
<dbReference type="Proteomes" id="UP000036867">
    <property type="component" value="Unassembled WGS sequence"/>
</dbReference>
<dbReference type="EMBL" id="LILB01000005">
    <property type="protein sequence ID" value="KOO49793.1"/>
    <property type="molecule type" value="Genomic_DNA"/>
</dbReference>
<accession>A0A0M0LGF4</accession>
<evidence type="ECO:0000313" key="2">
    <source>
        <dbReference type="Proteomes" id="UP000036867"/>
    </source>
</evidence>